<dbReference type="GO" id="GO:0005509">
    <property type="term" value="F:calcium ion binding"/>
    <property type="evidence" value="ECO:0007669"/>
    <property type="project" value="TreeGrafter"/>
</dbReference>
<dbReference type="GO" id="GO:0031045">
    <property type="term" value="C:dense core granule"/>
    <property type="evidence" value="ECO:0007669"/>
    <property type="project" value="TreeGrafter"/>
</dbReference>
<dbReference type="AlphaFoldDB" id="A0A016VJ91"/>
<dbReference type="InterPro" id="IPR000008">
    <property type="entry name" value="C2_dom"/>
</dbReference>
<sequence>MWTAGGVVCSPVYRILTACCPIRRSGAGNSANRYQASNQKTVGVGAVPSFTSRTLAVQPGGADAAEVLEALQYGEIRARIDYDFSQNKLSVTILEAHGLPAMDRNGMSDPYVKLCILPERKQKYETKIIRNSLNPVFNETFLFSLPFNELHSKTLMLTVYDYDRLSKDDKMGQLSIPLESIDFGTTTEICRCLCKPENDDDRESRLGDICFSTRYRPATGTVTLTIMEARNLKKMDVGGSSDPYVKIYLYHGRKLLSKKKTSRKYRTLNPYYNESFQFKIEPSMMDKVHLIISVWDYDKMSKNDFIGEVTLASRALNLPQVTLACHEQWAEMLTSRRPVVQWHTLQERWEKEKDKDKDKGKSRD</sequence>
<dbReference type="CDD" id="cd08402">
    <property type="entry name" value="C2B_Synaptotagmin-1"/>
    <property type="match status" value="1"/>
</dbReference>
<feature type="domain" description="C2" evidence="2">
    <location>
        <begin position="72"/>
        <end position="193"/>
    </location>
</feature>
<dbReference type="SMART" id="SM00239">
    <property type="entry name" value="C2"/>
    <property type="match status" value="2"/>
</dbReference>
<dbReference type="GO" id="GO:0030672">
    <property type="term" value="C:synaptic vesicle membrane"/>
    <property type="evidence" value="ECO:0007669"/>
    <property type="project" value="TreeGrafter"/>
</dbReference>
<organism evidence="3 4">
    <name type="scientific">Ancylostoma ceylanicum</name>
    <dbReference type="NCBI Taxonomy" id="53326"/>
    <lineage>
        <taxon>Eukaryota</taxon>
        <taxon>Metazoa</taxon>
        <taxon>Ecdysozoa</taxon>
        <taxon>Nematoda</taxon>
        <taxon>Chromadorea</taxon>
        <taxon>Rhabditida</taxon>
        <taxon>Rhabditina</taxon>
        <taxon>Rhabditomorpha</taxon>
        <taxon>Strongyloidea</taxon>
        <taxon>Ancylostomatidae</taxon>
        <taxon>Ancylostomatinae</taxon>
        <taxon>Ancylostoma</taxon>
    </lineage>
</organism>
<dbReference type="EMBL" id="JARK01001346">
    <property type="protein sequence ID" value="EYC26838.1"/>
    <property type="molecule type" value="Genomic_DNA"/>
</dbReference>
<reference evidence="4" key="1">
    <citation type="journal article" date="2015" name="Nat. Genet.">
        <title>The genome and transcriptome of the zoonotic hookworm Ancylostoma ceylanicum identify infection-specific gene families.</title>
        <authorList>
            <person name="Schwarz E.M."/>
            <person name="Hu Y."/>
            <person name="Antoshechkin I."/>
            <person name="Miller M.M."/>
            <person name="Sternberg P.W."/>
            <person name="Aroian R.V."/>
        </authorList>
    </citation>
    <scope>NUCLEOTIDE SEQUENCE</scope>
    <source>
        <strain evidence="4">HY135</strain>
    </source>
</reference>
<dbReference type="GO" id="GO:0000149">
    <property type="term" value="F:SNARE binding"/>
    <property type="evidence" value="ECO:0007669"/>
    <property type="project" value="TreeGrafter"/>
</dbReference>
<dbReference type="PRINTS" id="PR00360">
    <property type="entry name" value="C2DOMAIN"/>
</dbReference>
<dbReference type="GO" id="GO:0001786">
    <property type="term" value="F:phosphatidylserine binding"/>
    <property type="evidence" value="ECO:0007669"/>
    <property type="project" value="TreeGrafter"/>
</dbReference>
<dbReference type="InterPro" id="IPR001565">
    <property type="entry name" value="Synaptotagmin"/>
</dbReference>
<keyword evidence="4" id="KW-1185">Reference proteome</keyword>
<evidence type="ECO:0000313" key="3">
    <source>
        <dbReference type="EMBL" id="EYC26838.1"/>
    </source>
</evidence>
<proteinExistence type="predicted"/>
<dbReference type="Gene3D" id="2.60.40.150">
    <property type="entry name" value="C2 domain"/>
    <property type="match status" value="2"/>
</dbReference>
<dbReference type="PRINTS" id="PR00399">
    <property type="entry name" value="SYNAPTOTAGMN"/>
</dbReference>
<dbReference type="GO" id="GO:0048488">
    <property type="term" value="P:synaptic vesicle endocytosis"/>
    <property type="evidence" value="ECO:0007669"/>
    <property type="project" value="TreeGrafter"/>
</dbReference>
<dbReference type="SUPFAM" id="SSF49562">
    <property type="entry name" value="C2 domain (Calcium/lipid-binding domain, CaLB)"/>
    <property type="match status" value="2"/>
</dbReference>
<dbReference type="Proteomes" id="UP000024635">
    <property type="component" value="Unassembled WGS sequence"/>
</dbReference>
<evidence type="ECO:0000256" key="1">
    <source>
        <dbReference type="ARBA" id="ARBA00022737"/>
    </source>
</evidence>
<comment type="caution">
    <text evidence="3">The sequence shown here is derived from an EMBL/GenBank/DDBJ whole genome shotgun (WGS) entry which is preliminary data.</text>
</comment>
<evidence type="ECO:0000259" key="2">
    <source>
        <dbReference type="PROSITE" id="PS50004"/>
    </source>
</evidence>
<accession>A0A016VJ91</accession>
<evidence type="ECO:0000313" key="4">
    <source>
        <dbReference type="Proteomes" id="UP000024635"/>
    </source>
</evidence>
<dbReference type="OrthoDB" id="67700at2759"/>
<gene>
    <name evidence="3" type="primary">Acey_s0010.g989</name>
    <name evidence="3" type="synonym">Acey-snt-2</name>
    <name evidence="3" type="ORF">Y032_0010g989</name>
</gene>
<keyword evidence="1" id="KW-0677">Repeat</keyword>
<feature type="domain" description="C2" evidence="2">
    <location>
        <begin position="205"/>
        <end position="343"/>
    </location>
</feature>
<dbReference type="PROSITE" id="PS50004">
    <property type="entry name" value="C2"/>
    <property type="match status" value="2"/>
</dbReference>
<dbReference type="GO" id="GO:0005886">
    <property type="term" value="C:plasma membrane"/>
    <property type="evidence" value="ECO:0007669"/>
    <property type="project" value="TreeGrafter"/>
</dbReference>
<dbReference type="GO" id="GO:0005544">
    <property type="term" value="F:calcium-dependent phospholipid binding"/>
    <property type="evidence" value="ECO:0007669"/>
    <property type="project" value="TreeGrafter"/>
</dbReference>
<dbReference type="PANTHER" id="PTHR10024:SF352">
    <property type="entry name" value="SYNAPTOTAGMIN 2"/>
    <property type="match status" value="1"/>
</dbReference>
<dbReference type="Pfam" id="PF00168">
    <property type="entry name" value="C2"/>
    <property type="match status" value="2"/>
</dbReference>
<dbReference type="GO" id="GO:0030276">
    <property type="term" value="F:clathrin binding"/>
    <property type="evidence" value="ECO:0007669"/>
    <property type="project" value="TreeGrafter"/>
</dbReference>
<dbReference type="InterPro" id="IPR035892">
    <property type="entry name" value="C2_domain_sf"/>
</dbReference>
<dbReference type="STRING" id="53326.A0A016VJ91"/>
<dbReference type="PANTHER" id="PTHR10024">
    <property type="entry name" value="SYNAPTOTAGMIN"/>
    <property type="match status" value="1"/>
</dbReference>
<protein>
    <recommendedName>
        <fullName evidence="2">C2 domain-containing protein</fullName>
    </recommendedName>
</protein>
<name>A0A016VJ91_9BILA</name>
<dbReference type="GO" id="GO:0030424">
    <property type="term" value="C:axon"/>
    <property type="evidence" value="ECO:0007669"/>
    <property type="project" value="TreeGrafter"/>
</dbReference>
<dbReference type="GO" id="GO:0048791">
    <property type="term" value="P:calcium ion-regulated exocytosis of neurotransmitter"/>
    <property type="evidence" value="ECO:0007669"/>
    <property type="project" value="TreeGrafter"/>
</dbReference>